<dbReference type="Gene3D" id="1.10.4010.10">
    <property type="entry name" value="Type II deoxyuridine triphosphatase"/>
    <property type="match status" value="1"/>
</dbReference>
<dbReference type="CDD" id="cd11527">
    <property type="entry name" value="NTP-PPase_dUTPase"/>
    <property type="match status" value="1"/>
</dbReference>
<evidence type="ECO:0000313" key="1">
    <source>
        <dbReference type="EMBL" id="CAB4152960.1"/>
    </source>
</evidence>
<sequence length="143" mass="16114">MTQTLTDALKAQYELQVKSFGTDPKTLTDAEKMDWIRWNILALTDELHEALAETGWKPWAKSQHINRDAFVSELVDAFHFLMNLMIVVDCSAEEFLDHYFVKRGLNQVRQANGYDGVAGKCPDCKRALDDKAVTCTENGCVAA</sequence>
<organism evidence="1">
    <name type="scientific">uncultured Caudovirales phage</name>
    <dbReference type="NCBI Taxonomy" id="2100421"/>
    <lineage>
        <taxon>Viruses</taxon>
        <taxon>Duplodnaviria</taxon>
        <taxon>Heunggongvirae</taxon>
        <taxon>Uroviricota</taxon>
        <taxon>Caudoviricetes</taxon>
        <taxon>Peduoviridae</taxon>
        <taxon>Maltschvirus</taxon>
        <taxon>Maltschvirus maltsch</taxon>
    </lineage>
</organism>
<protein>
    <submittedName>
        <fullName evidence="1">NTP-PPase_dUTPase domain containing protein</fullName>
    </submittedName>
</protein>
<accession>A0A6J5N742</accession>
<dbReference type="SUPFAM" id="SSF101386">
    <property type="entry name" value="all-alpha NTP pyrophosphatases"/>
    <property type="match status" value="1"/>
</dbReference>
<dbReference type="InterPro" id="IPR014871">
    <property type="entry name" value="dUTPase/dCTP_pyrophosphatase"/>
</dbReference>
<gene>
    <name evidence="1" type="ORF">UFOVP609_36</name>
</gene>
<dbReference type="EMBL" id="LR796588">
    <property type="protein sequence ID" value="CAB4152960.1"/>
    <property type="molecule type" value="Genomic_DNA"/>
</dbReference>
<proteinExistence type="predicted"/>
<reference evidence="1" key="1">
    <citation type="submission" date="2020-04" db="EMBL/GenBank/DDBJ databases">
        <authorList>
            <person name="Chiriac C."/>
            <person name="Salcher M."/>
            <person name="Ghai R."/>
            <person name="Kavagutti S V."/>
        </authorList>
    </citation>
    <scope>NUCLEOTIDE SEQUENCE</scope>
</reference>
<dbReference type="Pfam" id="PF08761">
    <property type="entry name" value="dUTPase_2"/>
    <property type="match status" value="1"/>
</dbReference>
<name>A0A6J5N742_9CAUD</name>